<sequence>MERMICPTNGTSLRKHFTNTPGREEYVYGNQVNDPIYNWDQICGEYAESGSKFDPYHSSDSDYDYDDDSDSDSEMEIEDAEFDTEPGLDSAETGRHERSAEDMEDSTMWNETTTLFDDSDYANVTSDLI</sequence>
<feature type="compositionally biased region" description="Basic and acidic residues" evidence="1">
    <location>
        <begin position="92"/>
        <end position="101"/>
    </location>
</feature>
<reference evidence="2 3" key="1">
    <citation type="submission" date="2019-10" db="EMBL/GenBank/DDBJ databases">
        <authorList>
            <person name="Palmer J.M."/>
        </authorList>
    </citation>
    <scope>NUCLEOTIDE SEQUENCE [LARGE SCALE GENOMIC DNA]</scope>
    <source>
        <strain evidence="2 3">TWF718</strain>
    </source>
</reference>
<evidence type="ECO:0000313" key="3">
    <source>
        <dbReference type="Proteomes" id="UP001313282"/>
    </source>
</evidence>
<feature type="compositionally biased region" description="Polar residues" evidence="1">
    <location>
        <begin position="107"/>
        <end position="129"/>
    </location>
</feature>
<protein>
    <submittedName>
        <fullName evidence="2">Uncharacterized protein</fullName>
    </submittedName>
</protein>
<feature type="region of interest" description="Disordered" evidence="1">
    <location>
        <begin position="50"/>
        <end position="129"/>
    </location>
</feature>
<evidence type="ECO:0000313" key="2">
    <source>
        <dbReference type="EMBL" id="KAK6356708.1"/>
    </source>
</evidence>
<organism evidence="2 3">
    <name type="scientific">Orbilia javanica</name>
    <dbReference type="NCBI Taxonomy" id="47235"/>
    <lineage>
        <taxon>Eukaryota</taxon>
        <taxon>Fungi</taxon>
        <taxon>Dikarya</taxon>
        <taxon>Ascomycota</taxon>
        <taxon>Pezizomycotina</taxon>
        <taxon>Orbiliomycetes</taxon>
        <taxon>Orbiliales</taxon>
        <taxon>Orbiliaceae</taxon>
        <taxon>Orbilia</taxon>
    </lineage>
</organism>
<dbReference type="Proteomes" id="UP001313282">
    <property type="component" value="Unassembled WGS sequence"/>
</dbReference>
<accession>A0AAN8MY23</accession>
<dbReference type="EMBL" id="JAVHNR010000001">
    <property type="protein sequence ID" value="KAK6356708.1"/>
    <property type="molecule type" value="Genomic_DNA"/>
</dbReference>
<proteinExistence type="predicted"/>
<comment type="caution">
    <text evidence="2">The sequence shown here is derived from an EMBL/GenBank/DDBJ whole genome shotgun (WGS) entry which is preliminary data.</text>
</comment>
<name>A0AAN8MY23_9PEZI</name>
<evidence type="ECO:0000256" key="1">
    <source>
        <dbReference type="SAM" id="MobiDB-lite"/>
    </source>
</evidence>
<feature type="compositionally biased region" description="Acidic residues" evidence="1">
    <location>
        <begin position="61"/>
        <end position="86"/>
    </location>
</feature>
<keyword evidence="3" id="KW-1185">Reference proteome</keyword>
<dbReference type="AlphaFoldDB" id="A0AAN8MY23"/>
<gene>
    <name evidence="2" type="ORF">TWF718_001050</name>
</gene>